<organism evidence="2 3">
    <name type="scientific">Dispira parvispora</name>
    <dbReference type="NCBI Taxonomy" id="1520584"/>
    <lineage>
        <taxon>Eukaryota</taxon>
        <taxon>Fungi</taxon>
        <taxon>Fungi incertae sedis</taxon>
        <taxon>Zoopagomycota</taxon>
        <taxon>Kickxellomycotina</taxon>
        <taxon>Dimargaritomycetes</taxon>
        <taxon>Dimargaritales</taxon>
        <taxon>Dimargaritaceae</taxon>
        <taxon>Dispira</taxon>
    </lineage>
</organism>
<dbReference type="AlphaFoldDB" id="A0A9W8ARA2"/>
<dbReference type="OrthoDB" id="15735at2759"/>
<gene>
    <name evidence="2" type="ORF">IWQ62_002014</name>
</gene>
<sequence length="180" mass="19735">MPLVFPGLLEEQPKAEFYVDVLDQAAAVLKDQRNWCTNLANVAALLYHSFQESPDPKHQKVNWVGFYLLNDRQTPDTLWLGPFQGKIACTSIKVGQGVCGTAVATLTPQVVDDVHECSHYITCDPNSRSEIALPLTPEVGKPLVGVLAVDCTEATGFDETDNIALDALVELVCEACDWNF</sequence>
<dbReference type="Gene3D" id="3.30.450.40">
    <property type="match status" value="1"/>
</dbReference>
<accession>A0A9W8ARA2</accession>
<evidence type="ECO:0000313" key="2">
    <source>
        <dbReference type="EMBL" id="KAJ1967180.1"/>
    </source>
</evidence>
<dbReference type="Pfam" id="PF13185">
    <property type="entry name" value="GAF_2"/>
    <property type="match status" value="1"/>
</dbReference>
<evidence type="ECO:0000313" key="3">
    <source>
        <dbReference type="Proteomes" id="UP001150925"/>
    </source>
</evidence>
<evidence type="ECO:0000259" key="1">
    <source>
        <dbReference type="Pfam" id="PF13185"/>
    </source>
</evidence>
<name>A0A9W8ARA2_9FUNG</name>
<dbReference type="SUPFAM" id="SSF55781">
    <property type="entry name" value="GAF domain-like"/>
    <property type="match status" value="1"/>
</dbReference>
<protein>
    <recommendedName>
        <fullName evidence="1">GAF domain-containing protein</fullName>
    </recommendedName>
</protein>
<dbReference type="InterPro" id="IPR029016">
    <property type="entry name" value="GAF-like_dom_sf"/>
</dbReference>
<feature type="domain" description="GAF" evidence="1">
    <location>
        <begin position="65"/>
        <end position="172"/>
    </location>
</feature>
<dbReference type="InterPro" id="IPR003018">
    <property type="entry name" value="GAF"/>
</dbReference>
<keyword evidence="3" id="KW-1185">Reference proteome</keyword>
<reference evidence="2" key="1">
    <citation type="submission" date="2022-07" db="EMBL/GenBank/DDBJ databases">
        <title>Phylogenomic reconstructions and comparative analyses of Kickxellomycotina fungi.</title>
        <authorList>
            <person name="Reynolds N.K."/>
            <person name="Stajich J.E."/>
            <person name="Barry K."/>
            <person name="Grigoriev I.V."/>
            <person name="Crous P."/>
            <person name="Smith M.E."/>
        </authorList>
    </citation>
    <scope>NUCLEOTIDE SEQUENCE</scope>
    <source>
        <strain evidence="2">RSA 1196</strain>
    </source>
</reference>
<proteinExistence type="predicted"/>
<dbReference type="Proteomes" id="UP001150925">
    <property type="component" value="Unassembled WGS sequence"/>
</dbReference>
<dbReference type="EMBL" id="JANBPY010000381">
    <property type="protein sequence ID" value="KAJ1967180.1"/>
    <property type="molecule type" value="Genomic_DNA"/>
</dbReference>
<comment type="caution">
    <text evidence="2">The sequence shown here is derived from an EMBL/GenBank/DDBJ whole genome shotgun (WGS) entry which is preliminary data.</text>
</comment>